<dbReference type="Proteomes" id="UP001375370">
    <property type="component" value="Chromosome"/>
</dbReference>
<dbReference type="InterPro" id="IPR008930">
    <property type="entry name" value="Terpenoid_cyclase/PrenylTrfase"/>
</dbReference>
<dbReference type="SUPFAM" id="SSF48239">
    <property type="entry name" value="Terpenoid cyclases/Protein prenyltransferases"/>
    <property type="match status" value="1"/>
</dbReference>
<organism evidence="1 2">
    <name type="scientific">Candidatus Dehalogenimonas loeffleri</name>
    <dbReference type="NCBI Taxonomy" id="3127115"/>
    <lineage>
        <taxon>Bacteria</taxon>
        <taxon>Bacillati</taxon>
        <taxon>Chloroflexota</taxon>
        <taxon>Dehalococcoidia</taxon>
        <taxon>Dehalococcoidales</taxon>
        <taxon>Dehalococcoidaceae</taxon>
        <taxon>Dehalogenimonas</taxon>
    </lineage>
</organism>
<name>A0ABZ2J2S2_9CHLR</name>
<sequence length="341" mass="37575">MSGWQDMVKGNPVDWLLEPDIQNPAVRYLALRDLQDSPADSPEFIQAKADAFSTGSVATILSRMRPEGFWVKPGGGYGPKFTGSVWSLVTLAQMGADISHPGVRLAAEYMLGHTIAPAGWFSYNGTNPGLLHCHAGYLAAAMLDLGMTGDPKVMNAVEWQARLITGEDIAEVGDESPIRYYRYTPGPGFVCSANTGMPCAWGVVKAMGALSRVNCLQRSRTIHEAIETGRQFLFGTNLKICDFPTRDKSKDYRAWFKLGFPMLYSSDILEVLEVLTRLGDGADSRLQAIWQLVLDKQDAEGRWLMESAHDGKKWVTIEEKGQPGKWVTLRALRALKAAFPS</sequence>
<dbReference type="EMBL" id="CP146612">
    <property type="protein sequence ID" value="WWX25177.1"/>
    <property type="molecule type" value="Genomic_DNA"/>
</dbReference>
<proteinExistence type="predicted"/>
<keyword evidence="2" id="KW-1185">Reference proteome</keyword>
<reference evidence="1 2" key="1">
    <citation type="submission" date="2024-03" db="EMBL/GenBank/DDBJ databases">
        <title>A Dehalogenimonas Isolated from Estuarine Sediments Dihaloeliminates Chlorinated Alkanes.</title>
        <authorList>
            <person name="Yang Y."/>
            <person name="Wang H."/>
        </authorList>
    </citation>
    <scope>NUCLEOTIDE SEQUENCE [LARGE SCALE GENOMIC DNA]</scope>
    <source>
        <strain evidence="1 2">W</strain>
    </source>
</reference>
<gene>
    <name evidence="1" type="ORF">V8247_07915</name>
</gene>
<evidence type="ECO:0000313" key="2">
    <source>
        <dbReference type="Proteomes" id="UP001375370"/>
    </source>
</evidence>
<evidence type="ECO:0000313" key="1">
    <source>
        <dbReference type="EMBL" id="WWX25177.1"/>
    </source>
</evidence>
<dbReference type="RefSeq" id="WP_338737317.1">
    <property type="nucleotide sequence ID" value="NZ_CP146612.1"/>
</dbReference>
<accession>A0ABZ2J2S2</accession>
<protein>
    <submittedName>
        <fullName evidence="1">Nitrogen fixation protein NifH</fullName>
    </submittedName>
</protein>